<dbReference type="Pfam" id="PF13396">
    <property type="entry name" value="PLDc_N"/>
    <property type="match status" value="1"/>
</dbReference>
<evidence type="ECO:0000256" key="2">
    <source>
        <dbReference type="ARBA" id="ARBA00022475"/>
    </source>
</evidence>
<accession>A0ABU7UMS3</accession>
<gene>
    <name evidence="8" type="ORF">SJI18_04940</name>
</gene>
<feature type="transmembrane region" description="Helical" evidence="6">
    <location>
        <begin position="12"/>
        <end position="31"/>
    </location>
</feature>
<comment type="subcellular location">
    <subcellularLocation>
        <location evidence="1">Cell membrane</location>
        <topology evidence="1">Multi-pass membrane protein</topology>
    </subcellularLocation>
</comment>
<evidence type="ECO:0000256" key="5">
    <source>
        <dbReference type="ARBA" id="ARBA00023136"/>
    </source>
</evidence>
<protein>
    <submittedName>
        <fullName evidence="8">PLD nuclease N-terminal domain-containing protein</fullName>
    </submittedName>
</protein>
<feature type="transmembrane region" description="Helical" evidence="6">
    <location>
        <begin position="43"/>
        <end position="62"/>
    </location>
</feature>
<dbReference type="Proteomes" id="UP001498469">
    <property type="component" value="Unassembled WGS sequence"/>
</dbReference>
<keyword evidence="3 6" id="KW-0812">Transmembrane</keyword>
<name>A0ABU7UMS3_9CLOT</name>
<evidence type="ECO:0000256" key="1">
    <source>
        <dbReference type="ARBA" id="ARBA00004651"/>
    </source>
</evidence>
<evidence type="ECO:0000313" key="9">
    <source>
        <dbReference type="Proteomes" id="UP001498469"/>
    </source>
</evidence>
<dbReference type="EMBL" id="JAZHFS010000003">
    <property type="protein sequence ID" value="MEF2111653.1"/>
    <property type="molecule type" value="Genomic_DNA"/>
</dbReference>
<keyword evidence="5 6" id="KW-0472">Membrane</keyword>
<keyword evidence="2" id="KW-1003">Cell membrane</keyword>
<dbReference type="InterPro" id="IPR027379">
    <property type="entry name" value="CLS_N"/>
</dbReference>
<keyword evidence="9" id="KW-1185">Reference proteome</keyword>
<keyword evidence="4 6" id="KW-1133">Transmembrane helix</keyword>
<proteinExistence type="predicted"/>
<feature type="domain" description="Cardiolipin synthase N-terminal" evidence="7">
    <location>
        <begin position="23"/>
        <end position="64"/>
    </location>
</feature>
<reference evidence="8 9" key="1">
    <citation type="submission" date="2023-11" db="EMBL/GenBank/DDBJ databases">
        <title>Draft genome sequence of a psychrophilic Clostridium strain from permafrost water brine.</title>
        <authorList>
            <person name="Shcherbakova V.A."/>
            <person name="Trubitsyn V.E."/>
            <person name="Zakharyuk A.G."/>
        </authorList>
    </citation>
    <scope>NUCLEOTIDE SEQUENCE [LARGE SCALE GENOMIC DNA]</scope>
    <source>
        <strain evidence="8 9">14F</strain>
    </source>
</reference>
<evidence type="ECO:0000256" key="3">
    <source>
        <dbReference type="ARBA" id="ARBA00022692"/>
    </source>
</evidence>
<comment type="caution">
    <text evidence="8">The sequence shown here is derived from an EMBL/GenBank/DDBJ whole genome shotgun (WGS) entry which is preliminary data.</text>
</comment>
<evidence type="ECO:0000259" key="7">
    <source>
        <dbReference type="Pfam" id="PF13396"/>
    </source>
</evidence>
<evidence type="ECO:0000256" key="6">
    <source>
        <dbReference type="SAM" id="Phobius"/>
    </source>
</evidence>
<dbReference type="RefSeq" id="WP_216246807.1">
    <property type="nucleotide sequence ID" value="NZ_JAZHFS010000003.1"/>
</dbReference>
<sequence length="67" mass="7632">MGNLTTIELIKTLLPLIIIQLGLMVFCLLKLSKDNVKHFPKWVWALIIIFGELLGPIAYLLLGRERS</sequence>
<organism evidence="8 9">
    <name type="scientific">Clostridium frigoriphilum</name>
    <dbReference type="NCBI Taxonomy" id="443253"/>
    <lineage>
        <taxon>Bacteria</taxon>
        <taxon>Bacillati</taxon>
        <taxon>Bacillota</taxon>
        <taxon>Clostridia</taxon>
        <taxon>Eubacteriales</taxon>
        <taxon>Clostridiaceae</taxon>
        <taxon>Clostridium</taxon>
    </lineage>
</organism>
<evidence type="ECO:0000313" key="8">
    <source>
        <dbReference type="EMBL" id="MEF2111653.1"/>
    </source>
</evidence>
<evidence type="ECO:0000256" key="4">
    <source>
        <dbReference type="ARBA" id="ARBA00022989"/>
    </source>
</evidence>